<dbReference type="AlphaFoldDB" id="A0AAE4K0M6"/>
<dbReference type="Pfam" id="PF11103">
    <property type="entry name" value="DUF2887"/>
    <property type="match status" value="1"/>
</dbReference>
<comment type="caution">
    <text evidence="1">The sequence shown here is derived from an EMBL/GenBank/DDBJ whole genome shotgun (WGS) entry which is preliminary data.</text>
</comment>
<keyword evidence="2" id="KW-1185">Reference proteome</keyword>
<proteinExistence type="predicted"/>
<dbReference type="InterPro" id="IPR022573">
    <property type="entry name" value="DUF2887"/>
</dbReference>
<organism evidence="1 2">
    <name type="scientific">Pseudocalidococcus azoricus BACA0444</name>
    <dbReference type="NCBI Taxonomy" id="2918990"/>
    <lineage>
        <taxon>Bacteria</taxon>
        <taxon>Bacillati</taxon>
        <taxon>Cyanobacteriota</taxon>
        <taxon>Cyanophyceae</taxon>
        <taxon>Acaryochloridales</taxon>
        <taxon>Thermosynechococcaceae</taxon>
        <taxon>Pseudocalidococcus</taxon>
        <taxon>Pseudocalidococcus azoricus</taxon>
    </lineage>
</organism>
<protein>
    <submittedName>
        <fullName evidence="1">Rpn family recombination-promoting nuclease/putative transposase</fullName>
    </submittedName>
</protein>
<name>A0AAE4K0M6_9CYAN</name>
<gene>
    <name evidence="1" type="ORF">RIF25_14915</name>
</gene>
<dbReference type="PANTHER" id="PTHR35586:SF2">
    <property type="entry name" value="SLL1542 PROTEIN"/>
    <property type="match status" value="1"/>
</dbReference>
<dbReference type="Proteomes" id="UP001268256">
    <property type="component" value="Unassembled WGS sequence"/>
</dbReference>
<evidence type="ECO:0000313" key="2">
    <source>
        <dbReference type="Proteomes" id="UP001268256"/>
    </source>
</evidence>
<dbReference type="PANTHER" id="PTHR35586">
    <property type="entry name" value="SLL1691 PROTEIN"/>
    <property type="match status" value="1"/>
</dbReference>
<dbReference type="EMBL" id="JAVMIP010000021">
    <property type="protein sequence ID" value="MDS3862092.1"/>
    <property type="molecule type" value="Genomic_DNA"/>
</dbReference>
<reference evidence="2" key="1">
    <citation type="submission" date="2023-07" db="EMBL/GenBank/DDBJ databases">
        <authorList>
            <person name="Luz R."/>
            <person name="Cordeiro R."/>
            <person name="Fonseca A."/>
            <person name="Goncalves V."/>
        </authorList>
    </citation>
    <scope>NUCLEOTIDE SEQUENCE [LARGE SCALE GENOMIC DNA]</scope>
    <source>
        <strain evidence="2">BACA0444</strain>
    </source>
</reference>
<evidence type="ECO:0000313" key="1">
    <source>
        <dbReference type="EMBL" id="MDS3862092.1"/>
    </source>
</evidence>
<accession>A0AAE4K0M6</accession>
<sequence>MVQFQRDSQLYERLFAELFLYFYRYRGNFSDWQAVIIYPYRSTEQSELTPFAELLNSDKVHRIFLDELGPPEDLSPELGLMRLTIENETNAPQIARAILTKAEESTPRRQAIIDLVTTILVYKFTNLSRQEIEAMLGFTSQ</sequence>